<accession>A0A4Y4D788</accession>
<evidence type="ECO:0000256" key="1">
    <source>
        <dbReference type="ARBA" id="ARBA00004651"/>
    </source>
</evidence>
<dbReference type="Proteomes" id="UP000315730">
    <property type="component" value="Unassembled WGS sequence"/>
</dbReference>
<dbReference type="InterPro" id="IPR007353">
    <property type="entry name" value="DUF421"/>
</dbReference>
<dbReference type="OrthoDB" id="3266405at2"/>
<feature type="transmembrane region" description="Helical" evidence="8">
    <location>
        <begin position="43"/>
        <end position="67"/>
    </location>
</feature>
<dbReference type="GO" id="GO:0005886">
    <property type="term" value="C:plasma membrane"/>
    <property type="evidence" value="ECO:0007669"/>
    <property type="project" value="UniProtKB-SubCell"/>
</dbReference>
<keyword evidence="3" id="KW-1003">Cell membrane</keyword>
<keyword evidence="5 8" id="KW-1133">Transmembrane helix</keyword>
<feature type="domain" description="YetF C-terminal" evidence="9">
    <location>
        <begin position="97"/>
        <end position="163"/>
    </location>
</feature>
<dbReference type="PANTHER" id="PTHR34582">
    <property type="entry name" value="UPF0702 TRANSMEMBRANE PROTEIN YCAP"/>
    <property type="match status" value="1"/>
</dbReference>
<dbReference type="InterPro" id="IPR023090">
    <property type="entry name" value="UPF0702_alpha/beta_dom_sf"/>
</dbReference>
<feature type="compositionally biased region" description="Low complexity" evidence="7">
    <location>
        <begin position="194"/>
        <end position="210"/>
    </location>
</feature>
<feature type="region of interest" description="Disordered" evidence="7">
    <location>
        <begin position="177"/>
        <end position="236"/>
    </location>
</feature>
<dbReference type="RefSeq" id="WP_082810290.1">
    <property type="nucleotide sequence ID" value="NZ_BJNW01000026.1"/>
</dbReference>
<evidence type="ECO:0000313" key="11">
    <source>
        <dbReference type="Proteomes" id="UP000315730"/>
    </source>
</evidence>
<organism evidence="10 11">
    <name type="scientific">Kocuria varians</name>
    <name type="common">Micrococcus varians</name>
    <dbReference type="NCBI Taxonomy" id="1272"/>
    <lineage>
        <taxon>Bacteria</taxon>
        <taxon>Bacillati</taxon>
        <taxon>Actinomycetota</taxon>
        <taxon>Actinomycetes</taxon>
        <taxon>Micrococcales</taxon>
        <taxon>Micrococcaceae</taxon>
        <taxon>Kocuria</taxon>
    </lineage>
</organism>
<gene>
    <name evidence="10" type="ORF">KVA01_23570</name>
</gene>
<dbReference type="Pfam" id="PF04239">
    <property type="entry name" value="DUF421"/>
    <property type="match status" value="1"/>
</dbReference>
<keyword evidence="11" id="KW-1185">Reference proteome</keyword>
<dbReference type="STRING" id="1272.GCA_900014985_01075"/>
<keyword evidence="4 8" id="KW-0812">Transmembrane</keyword>
<evidence type="ECO:0000256" key="2">
    <source>
        <dbReference type="ARBA" id="ARBA00006448"/>
    </source>
</evidence>
<dbReference type="AlphaFoldDB" id="A0A4Y4D788"/>
<evidence type="ECO:0000256" key="8">
    <source>
        <dbReference type="SAM" id="Phobius"/>
    </source>
</evidence>
<feature type="transmembrane region" description="Helical" evidence="8">
    <location>
        <begin position="73"/>
        <end position="93"/>
    </location>
</feature>
<evidence type="ECO:0000259" key="9">
    <source>
        <dbReference type="Pfam" id="PF04239"/>
    </source>
</evidence>
<evidence type="ECO:0000256" key="6">
    <source>
        <dbReference type="ARBA" id="ARBA00023136"/>
    </source>
</evidence>
<dbReference type="PANTHER" id="PTHR34582:SF6">
    <property type="entry name" value="UPF0702 TRANSMEMBRANE PROTEIN YCAP"/>
    <property type="match status" value="1"/>
</dbReference>
<evidence type="ECO:0000256" key="3">
    <source>
        <dbReference type="ARBA" id="ARBA00022475"/>
    </source>
</evidence>
<feature type="transmembrane region" description="Helical" evidence="8">
    <location>
        <begin position="15"/>
        <end position="36"/>
    </location>
</feature>
<evidence type="ECO:0000313" key="10">
    <source>
        <dbReference type="EMBL" id="GED00203.1"/>
    </source>
</evidence>
<evidence type="ECO:0000256" key="5">
    <source>
        <dbReference type="ARBA" id="ARBA00022989"/>
    </source>
</evidence>
<comment type="subcellular location">
    <subcellularLocation>
        <location evidence="1">Cell membrane</location>
        <topology evidence="1">Multi-pass membrane protein</topology>
    </subcellularLocation>
</comment>
<comment type="caution">
    <text evidence="10">The sequence shown here is derived from an EMBL/GenBank/DDBJ whole genome shotgun (WGS) entry which is preliminary data.</text>
</comment>
<protein>
    <recommendedName>
        <fullName evidence="9">YetF C-terminal domain-containing protein</fullName>
    </recommendedName>
</protein>
<dbReference type="EMBL" id="BJNW01000026">
    <property type="protein sequence ID" value="GED00203.1"/>
    <property type="molecule type" value="Genomic_DNA"/>
</dbReference>
<comment type="similarity">
    <text evidence="2">Belongs to the UPF0702 family.</text>
</comment>
<keyword evidence="6 8" id="KW-0472">Membrane</keyword>
<dbReference type="Gene3D" id="3.30.240.20">
    <property type="entry name" value="bsu07140 like domains"/>
    <property type="match status" value="1"/>
</dbReference>
<feature type="compositionally biased region" description="Basic and acidic residues" evidence="7">
    <location>
        <begin position="218"/>
        <end position="236"/>
    </location>
</feature>
<reference evidence="10 11" key="1">
    <citation type="submission" date="2019-06" db="EMBL/GenBank/DDBJ databases">
        <title>Whole genome shotgun sequence of Kocuria varians NBRC 15358.</title>
        <authorList>
            <person name="Hosoyama A."/>
            <person name="Uohara A."/>
            <person name="Ohji S."/>
            <person name="Ichikawa N."/>
        </authorList>
    </citation>
    <scope>NUCLEOTIDE SEQUENCE [LARGE SCALE GENOMIC DNA]</scope>
    <source>
        <strain evidence="10 11">NBRC 15358</strain>
    </source>
</reference>
<evidence type="ECO:0000256" key="7">
    <source>
        <dbReference type="SAM" id="MobiDB-lite"/>
    </source>
</evidence>
<evidence type="ECO:0000256" key="4">
    <source>
        <dbReference type="ARBA" id="ARBA00022692"/>
    </source>
</evidence>
<name>A0A4Y4D788_KOCVA</name>
<proteinExistence type="inferred from homology"/>
<sequence>MSGGEELWAELGISLPHAVAVVLSAVGIYLVFLVSVRVLGQRLLSAMSTFDVVITVMLGAVAGRVILGHPPTLASGVVGLATLFVLEVVFGSLGARDRWRRVLNTPARVLVVGERMDERALRKAHITRSELNGALRKAGVRSMSEVACVIHESGGGLSVLRRGVPLDPELLRDVAGADRIPPELTTPAGPVSTAPERPAARPGRAPWEPGTTGVGAGGEHRSNDRGPSREDKKFDH</sequence>